<keyword evidence="2" id="KW-1185">Reference proteome</keyword>
<organism evidence="1 2">
    <name type="scientific">Lentibacillus juripiscarius</name>
    <dbReference type="NCBI Taxonomy" id="257446"/>
    <lineage>
        <taxon>Bacteria</taxon>
        <taxon>Bacillati</taxon>
        <taxon>Bacillota</taxon>
        <taxon>Bacilli</taxon>
        <taxon>Bacillales</taxon>
        <taxon>Bacillaceae</taxon>
        <taxon>Lentibacillus</taxon>
    </lineage>
</organism>
<name>A0ABW5V9N4_9BACI</name>
<dbReference type="Proteomes" id="UP001597502">
    <property type="component" value="Unassembled WGS sequence"/>
</dbReference>
<reference evidence="2" key="1">
    <citation type="journal article" date="2019" name="Int. J. Syst. Evol. Microbiol.">
        <title>The Global Catalogue of Microorganisms (GCM) 10K type strain sequencing project: providing services to taxonomists for standard genome sequencing and annotation.</title>
        <authorList>
            <consortium name="The Broad Institute Genomics Platform"/>
            <consortium name="The Broad Institute Genome Sequencing Center for Infectious Disease"/>
            <person name="Wu L."/>
            <person name="Ma J."/>
        </authorList>
    </citation>
    <scope>NUCLEOTIDE SEQUENCE [LARGE SCALE GENOMIC DNA]</scope>
    <source>
        <strain evidence="2">TISTR 1535</strain>
    </source>
</reference>
<evidence type="ECO:0000313" key="1">
    <source>
        <dbReference type="EMBL" id="MFD2761559.1"/>
    </source>
</evidence>
<dbReference type="RefSeq" id="WP_382394454.1">
    <property type="nucleotide sequence ID" value="NZ_JBHUNA010000024.1"/>
</dbReference>
<comment type="caution">
    <text evidence="1">The sequence shown here is derived from an EMBL/GenBank/DDBJ whole genome shotgun (WGS) entry which is preliminary data.</text>
</comment>
<dbReference type="EMBL" id="JBHUNA010000024">
    <property type="protein sequence ID" value="MFD2761559.1"/>
    <property type="molecule type" value="Genomic_DNA"/>
</dbReference>
<accession>A0ABW5V9N4</accession>
<evidence type="ECO:0000313" key="2">
    <source>
        <dbReference type="Proteomes" id="UP001597502"/>
    </source>
</evidence>
<gene>
    <name evidence="1" type="ORF">ACFSUO_11410</name>
</gene>
<protein>
    <submittedName>
        <fullName evidence="1">Uncharacterized protein</fullName>
    </submittedName>
</protein>
<sequence>MDRMIGYGLKYSSDFKDNLLHRV</sequence>
<proteinExistence type="predicted"/>